<evidence type="ECO:0000313" key="11">
    <source>
        <dbReference type="EMBL" id="AFC99399.1"/>
    </source>
</evidence>
<evidence type="ECO:0000256" key="3">
    <source>
        <dbReference type="ARBA" id="ARBA00022502"/>
    </source>
</evidence>
<feature type="transmembrane region" description="Helical" evidence="10">
    <location>
        <begin position="307"/>
        <end position="322"/>
    </location>
</feature>
<keyword evidence="5" id="KW-0808">Transferase</keyword>
<feature type="transmembrane region" description="Helical" evidence="10">
    <location>
        <begin position="328"/>
        <end position="345"/>
    </location>
</feature>
<dbReference type="EMBL" id="CP003243">
    <property type="protein sequence ID" value="AFC99399.1"/>
    <property type="molecule type" value="Genomic_DNA"/>
</dbReference>
<keyword evidence="8 10" id="KW-1133">Transmembrane helix</keyword>
<evidence type="ECO:0000256" key="1">
    <source>
        <dbReference type="ARBA" id="ARBA00004477"/>
    </source>
</evidence>
<dbReference type="GeneID" id="11970528"/>
<evidence type="ECO:0000256" key="4">
    <source>
        <dbReference type="ARBA" id="ARBA00022676"/>
    </source>
</evidence>
<sequence>MVPGCVEVSVFRQALKKVPEGLGYALLLFVATRAALMLIGLISHDAFGGRDLSEFPRWFDMWNVWDSNWYIDIAKNGYSTATNSVNMANYAFFPLYPMAMRLAAALIGDYFAAGLAISNVCLIIACVYLYKLVRLDDDERTARRAIKYLFLFPTAFIFSGVFTESTFLALSLACFYYARRGRWHYSGVLGFLTALTRPYGVIIALPMAYEYLRSKDFKLGDVRPDALLLSLPLIGLSLFCLYNYCLTGDPLAFMHIQSAWGGRLSNPAVELLGRLASHSGDVRFEALFTLASLALLAACFKKIDISYLAYGLLLILIPLSTPNSTWSMARYILVVFPVFIILAKIGENRDLDQAMTIVLAMFQGLLMALWTIWSYYII</sequence>
<feature type="transmembrane region" description="Helical" evidence="10">
    <location>
        <begin position="282"/>
        <end position="300"/>
    </location>
</feature>
<reference evidence="11 12" key="1">
    <citation type="journal article" date="2012" name="J. Bacteriol.">
        <title>Complete genome sequence of a thermophilic methanogen, Methanocella conradii HZ254, isolated from Chinese rice field soil.</title>
        <authorList>
            <person name="Lu Z."/>
            <person name="Lu Y."/>
        </authorList>
    </citation>
    <scope>NUCLEOTIDE SEQUENCE [LARGE SCALE GENOMIC DNA]</scope>
    <source>
        <strain evidence="12">DSM 24694 / JCM 17849 / CGMCC 1.5162 / HZ254</strain>
    </source>
</reference>
<dbReference type="RefSeq" id="WP_014405238.1">
    <property type="nucleotide sequence ID" value="NC_017034.1"/>
</dbReference>
<dbReference type="GO" id="GO:0031501">
    <property type="term" value="C:mannosyltransferase complex"/>
    <property type="evidence" value="ECO:0007669"/>
    <property type="project" value="TreeGrafter"/>
</dbReference>
<keyword evidence="3" id="KW-0337">GPI-anchor biosynthesis</keyword>
<dbReference type="OrthoDB" id="136069at2157"/>
<evidence type="ECO:0000256" key="2">
    <source>
        <dbReference type="ARBA" id="ARBA00004687"/>
    </source>
</evidence>
<keyword evidence="12" id="KW-1185">Reference proteome</keyword>
<accession>H8I6S9</accession>
<dbReference type="GO" id="GO:0000009">
    <property type="term" value="F:alpha-1,6-mannosyltransferase activity"/>
    <property type="evidence" value="ECO:0007669"/>
    <property type="project" value="InterPro"/>
</dbReference>
<evidence type="ECO:0000256" key="9">
    <source>
        <dbReference type="ARBA" id="ARBA00023136"/>
    </source>
</evidence>
<feature type="transmembrane region" description="Helical" evidence="10">
    <location>
        <begin position="110"/>
        <end position="130"/>
    </location>
</feature>
<dbReference type="PANTHER" id="PTHR12468:SF2">
    <property type="entry name" value="GPI MANNOSYLTRANSFERASE 2"/>
    <property type="match status" value="1"/>
</dbReference>
<dbReference type="UniPathway" id="UPA00196"/>
<dbReference type="PANTHER" id="PTHR12468">
    <property type="entry name" value="GPI MANNOSYLTRANSFERASE 2"/>
    <property type="match status" value="1"/>
</dbReference>
<keyword evidence="9 10" id="KW-0472">Membrane</keyword>
<dbReference type="STRING" id="1041930.Mtc_0636"/>
<keyword evidence="7" id="KW-0256">Endoplasmic reticulum</keyword>
<organism evidence="11 12">
    <name type="scientific">Methanocella conradii (strain DSM 24694 / JCM 17849 / CGMCC 1.5162 / HZ254)</name>
    <dbReference type="NCBI Taxonomy" id="1041930"/>
    <lineage>
        <taxon>Archaea</taxon>
        <taxon>Methanobacteriati</taxon>
        <taxon>Methanobacteriota</taxon>
        <taxon>Stenosarchaea group</taxon>
        <taxon>Methanomicrobia</taxon>
        <taxon>Methanocellales</taxon>
        <taxon>Methanocellaceae</taxon>
        <taxon>Methanocella</taxon>
    </lineage>
</organism>
<evidence type="ECO:0000313" key="12">
    <source>
        <dbReference type="Proteomes" id="UP000005233"/>
    </source>
</evidence>
<keyword evidence="6 10" id="KW-0812">Transmembrane</keyword>
<protein>
    <submittedName>
        <fullName evidence="11">Integral membrane protein</fullName>
    </submittedName>
</protein>
<dbReference type="GO" id="GO:0016020">
    <property type="term" value="C:membrane"/>
    <property type="evidence" value="ECO:0007669"/>
    <property type="project" value="GOC"/>
</dbReference>
<feature type="transmembrane region" description="Helical" evidence="10">
    <location>
        <begin position="21"/>
        <end position="42"/>
    </location>
</feature>
<evidence type="ECO:0000256" key="7">
    <source>
        <dbReference type="ARBA" id="ARBA00022824"/>
    </source>
</evidence>
<dbReference type="Pfam" id="PF04188">
    <property type="entry name" value="Mannosyl_trans2"/>
    <property type="match status" value="1"/>
</dbReference>
<proteinExistence type="predicted"/>
<keyword evidence="4" id="KW-0328">Glycosyltransferase</keyword>
<evidence type="ECO:0000256" key="5">
    <source>
        <dbReference type="ARBA" id="ARBA00022679"/>
    </source>
</evidence>
<comment type="subcellular location">
    <subcellularLocation>
        <location evidence="1">Endoplasmic reticulum membrane</location>
        <topology evidence="1">Multi-pass membrane protein</topology>
    </subcellularLocation>
</comment>
<feature type="transmembrane region" description="Helical" evidence="10">
    <location>
        <begin position="150"/>
        <end position="178"/>
    </location>
</feature>
<feature type="transmembrane region" description="Helical" evidence="10">
    <location>
        <begin position="357"/>
        <end position="377"/>
    </location>
</feature>
<dbReference type="GO" id="GO:0006506">
    <property type="term" value="P:GPI anchor biosynthetic process"/>
    <property type="evidence" value="ECO:0007669"/>
    <property type="project" value="UniProtKB-UniPathway"/>
</dbReference>
<dbReference type="eggNOG" id="arCOG10055">
    <property type="taxonomic scope" value="Archaea"/>
</dbReference>
<comment type="pathway">
    <text evidence="2">Glycolipid biosynthesis; glycosylphosphatidylinositol-anchor biosynthesis.</text>
</comment>
<name>H8I6S9_METCZ</name>
<dbReference type="KEGG" id="mez:Mtc_0636"/>
<feature type="transmembrane region" description="Helical" evidence="10">
    <location>
        <begin position="226"/>
        <end position="244"/>
    </location>
</feature>
<evidence type="ECO:0000256" key="8">
    <source>
        <dbReference type="ARBA" id="ARBA00022989"/>
    </source>
</evidence>
<dbReference type="InterPro" id="IPR007315">
    <property type="entry name" value="PIG-V/Gpi18"/>
</dbReference>
<dbReference type="GO" id="GO:0004376">
    <property type="term" value="F:GPI mannosyltransferase activity"/>
    <property type="evidence" value="ECO:0007669"/>
    <property type="project" value="InterPro"/>
</dbReference>
<evidence type="ECO:0000256" key="10">
    <source>
        <dbReference type="SAM" id="Phobius"/>
    </source>
</evidence>
<feature type="transmembrane region" description="Helical" evidence="10">
    <location>
        <begin position="184"/>
        <end position="205"/>
    </location>
</feature>
<dbReference type="Proteomes" id="UP000005233">
    <property type="component" value="Chromosome"/>
</dbReference>
<gene>
    <name evidence="11" type="ordered locus">Mtc_0636</name>
</gene>
<dbReference type="AlphaFoldDB" id="H8I6S9"/>
<dbReference type="HOGENOM" id="CLU_036370_3_1_2"/>
<evidence type="ECO:0000256" key="6">
    <source>
        <dbReference type="ARBA" id="ARBA00022692"/>
    </source>
</evidence>